<keyword evidence="1" id="KW-0812">Transmembrane</keyword>
<evidence type="ECO:0000313" key="2">
    <source>
        <dbReference type="EMBL" id="CRY95255.1"/>
    </source>
</evidence>
<organism evidence="2">
    <name type="scientific">uncultured prokaryote</name>
    <dbReference type="NCBI Taxonomy" id="198431"/>
    <lineage>
        <taxon>unclassified sequences</taxon>
        <taxon>environmental samples</taxon>
    </lineage>
</organism>
<protein>
    <submittedName>
        <fullName evidence="2">Uncharacterized protein</fullName>
    </submittedName>
</protein>
<reference evidence="2" key="2">
    <citation type="submission" date="2015-07" db="EMBL/GenBank/DDBJ databases">
        <title>Plasmids, circular viruses and viroids from rat gut.</title>
        <authorList>
            <person name="Jorgensen T.J."/>
            <person name="Hansen M.A."/>
            <person name="Xu Z."/>
            <person name="Tabak M.A."/>
            <person name="Sorensen S.J."/>
            <person name="Hansen L.H."/>
        </authorList>
    </citation>
    <scope>NUCLEOTIDE SEQUENCE</scope>
    <source>
        <plasmid evidence="2">pRGRH0567</plasmid>
    </source>
</reference>
<feature type="transmembrane region" description="Helical" evidence="1">
    <location>
        <begin position="53"/>
        <end position="74"/>
    </location>
</feature>
<keyword evidence="2" id="KW-0614">Plasmid</keyword>
<accession>A0A0H5Q1H3</accession>
<keyword evidence="1" id="KW-1133">Transmembrane helix</keyword>
<name>A0A0H5Q1H3_9ZZZZ</name>
<keyword evidence="1" id="KW-0472">Membrane</keyword>
<dbReference type="EMBL" id="LN853199">
    <property type="protein sequence ID" value="CRY95255.1"/>
    <property type="molecule type" value="Genomic_DNA"/>
</dbReference>
<reference evidence="2" key="1">
    <citation type="submission" date="2015-06" db="EMBL/GenBank/DDBJ databases">
        <authorList>
            <person name="Joergensen T."/>
        </authorList>
    </citation>
    <scope>NUCLEOTIDE SEQUENCE</scope>
    <source>
        <plasmid evidence="2">pRGRH0567</plasmid>
    </source>
</reference>
<dbReference type="AlphaFoldDB" id="A0A0H5Q1H3"/>
<geneLocation type="plasmid" evidence="2">
    <name>pRGRH0567</name>
</geneLocation>
<evidence type="ECO:0000256" key="1">
    <source>
        <dbReference type="SAM" id="Phobius"/>
    </source>
</evidence>
<proteinExistence type="predicted"/>
<sequence>MKIYAIIATVLSILFGLLPAYIAKTTDHGDELCDPDLYYAAERTCALLWDQTLLFFVLYFAIAAAFFIALALFWKLLMWLWRR</sequence>